<proteinExistence type="predicted"/>
<accession>A0A2A2KAT8</accession>
<dbReference type="AlphaFoldDB" id="A0A2A2KAT8"/>
<gene>
    <name evidence="1" type="ORF">WR25_23647</name>
</gene>
<keyword evidence="2" id="KW-1185">Reference proteome</keyword>
<evidence type="ECO:0000313" key="1">
    <source>
        <dbReference type="EMBL" id="PAV71008.1"/>
    </source>
</evidence>
<comment type="caution">
    <text evidence="1">The sequence shown here is derived from an EMBL/GenBank/DDBJ whole genome shotgun (WGS) entry which is preliminary data.</text>
</comment>
<dbReference type="EMBL" id="LIAE01009136">
    <property type="protein sequence ID" value="PAV71008.1"/>
    <property type="molecule type" value="Genomic_DNA"/>
</dbReference>
<sequence>MPNCATAMARCSPAPGSTRCRRPCRPASSPTLPRPWATTRHAGSVAISPRAVERNQQARGQPAPTALGAVPAAVRTPAVAPWLSPAALLPSPPPAPVAPALRLARGGASGAIGRDQRGNADQPGIGKQRRHLGCAADVFVAILGRETQVGIQPCAQYITVEHVAAMSQLMELSGQGLGQCRLSRT</sequence>
<organism evidence="1 2">
    <name type="scientific">Diploscapter pachys</name>
    <dbReference type="NCBI Taxonomy" id="2018661"/>
    <lineage>
        <taxon>Eukaryota</taxon>
        <taxon>Metazoa</taxon>
        <taxon>Ecdysozoa</taxon>
        <taxon>Nematoda</taxon>
        <taxon>Chromadorea</taxon>
        <taxon>Rhabditida</taxon>
        <taxon>Rhabditina</taxon>
        <taxon>Rhabditomorpha</taxon>
        <taxon>Rhabditoidea</taxon>
        <taxon>Rhabditidae</taxon>
        <taxon>Diploscapter</taxon>
    </lineage>
</organism>
<evidence type="ECO:0000313" key="2">
    <source>
        <dbReference type="Proteomes" id="UP000218231"/>
    </source>
</evidence>
<protein>
    <submittedName>
        <fullName evidence="1">Uncharacterized protein</fullName>
    </submittedName>
</protein>
<dbReference type="Proteomes" id="UP000218231">
    <property type="component" value="Unassembled WGS sequence"/>
</dbReference>
<name>A0A2A2KAT8_9BILA</name>
<reference evidence="1 2" key="1">
    <citation type="journal article" date="2017" name="Curr. Biol.">
        <title>Genome architecture and evolution of a unichromosomal asexual nematode.</title>
        <authorList>
            <person name="Fradin H."/>
            <person name="Zegar C."/>
            <person name="Gutwein M."/>
            <person name="Lucas J."/>
            <person name="Kovtun M."/>
            <person name="Corcoran D."/>
            <person name="Baugh L.R."/>
            <person name="Kiontke K."/>
            <person name="Gunsalus K."/>
            <person name="Fitch D.H."/>
            <person name="Piano F."/>
        </authorList>
    </citation>
    <scope>NUCLEOTIDE SEQUENCE [LARGE SCALE GENOMIC DNA]</scope>
    <source>
        <strain evidence="1">PF1309</strain>
    </source>
</reference>